<evidence type="ECO:0000256" key="5">
    <source>
        <dbReference type="ARBA" id="ARBA00022692"/>
    </source>
</evidence>
<evidence type="ECO:0000256" key="13">
    <source>
        <dbReference type="SAM" id="Phobius"/>
    </source>
</evidence>
<comment type="subcellular location">
    <subcellularLocation>
        <location evidence="1">Membrane</location>
        <topology evidence="1">Multi-pass membrane protein</topology>
    </subcellularLocation>
</comment>
<evidence type="ECO:0000256" key="9">
    <source>
        <dbReference type="ARBA" id="ARBA00023136"/>
    </source>
</evidence>
<dbReference type="InterPro" id="IPR001873">
    <property type="entry name" value="ENaC"/>
</dbReference>
<evidence type="ECO:0000256" key="2">
    <source>
        <dbReference type="ARBA" id="ARBA00007193"/>
    </source>
</evidence>
<dbReference type="EMBL" id="BMAV01009002">
    <property type="protein sequence ID" value="GFY52980.1"/>
    <property type="molecule type" value="Genomic_DNA"/>
</dbReference>
<dbReference type="Proteomes" id="UP000886998">
    <property type="component" value="Unassembled WGS sequence"/>
</dbReference>
<dbReference type="GO" id="GO:0005272">
    <property type="term" value="F:sodium channel activity"/>
    <property type="evidence" value="ECO:0007669"/>
    <property type="project" value="UniProtKB-KW"/>
</dbReference>
<keyword evidence="10 12" id="KW-0739">Sodium transport</keyword>
<evidence type="ECO:0000256" key="11">
    <source>
        <dbReference type="ARBA" id="ARBA00023303"/>
    </source>
</evidence>
<evidence type="ECO:0000256" key="7">
    <source>
        <dbReference type="ARBA" id="ARBA00023053"/>
    </source>
</evidence>
<keyword evidence="8 12" id="KW-0406">Ion transport</keyword>
<accession>A0A8X7C2H0</accession>
<keyword evidence="4 12" id="KW-0894">Sodium channel</keyword>
<keyword evidence="15" id="KW-1185">Reference proteome</keyword>
<dbReference type="OrthoDB" id="6425182at2759"/>
<evidence type="ECO:0000256" key="12">
    <source>
        <dbReference type="RuleBase" id="RU000679"/>
    </source>
</evidence>
<feature type="transmembrane region" description="Helical" evidence="13">
    <location>
        <begin position="85"/>
        <end position="107"/>
    </location>
</feature>
<keyword evidence="5 12" id="KW-0812">Transmembrane</keyword>
<evidence type="ECO:0000256" key="1">
    <source>
        <dbReference type="ARBA" id="ARBA00004141"/>
    </source>
</evidence>
<dbReference type="Pfam" id="PF00858">
    <property type="entry name" value="ASC"/>
    <property type="match status" value="1"/>
</dbReference>
<keyword evidence="3 12" id="KW-0813">Transport</keyword>
<evidence type="ECO:0000313" key="14">
    <source>
        <dbReference type="EMBL" id="GFY52980.1"/>
    </source>
</evidence>
<evidence type="ECO:0000256" key="10">
    <source>
        <dbReference type="ARBA" id="ARBA00023201"/>
    </source>
</evidence>
<protein>
    <submittedName>
        <fullName evidence="14">Uncharacterized protein</fullName>
    </submittedName>
</protein>
<evidence type="ECO:0000256" key="4">
    <source>
        <dbReference type="ARBA" id="ARBA00022461"/>
    </source>
</evidence>
<keyword evidence="9 13" id="KW-0472">Membrane</keyword>
<proteinExistence type="inferred from homology"/>
<keyword evidence="6 13" id="KW-1133">Transmembrane helix</keyword>
<keyword evidence="7" id="KW-0915">Sodium</keyword>
<evidence type="ECO:0000256" key="3">
    <source>
        <dbReference type="ARBA" id="ARBA00022448"/>
    </source>
</evidence>
<comment type="similarity">
    <text evidence="2 12">Belongs to the amiloride-sensitive sodium channel (TC 1.A.6) family.</text>
</comment>
<evidence type="ECO:0000313" key="15">
    <source>
        <dbReference type="Proteomes" id="UP000886998"/>
    </source>
</evidence>
<sequence length="230" mass="27027">MDDFNWTYIGIAGVNPNKKRDSKFSKVNSLQNKVSYQNKKPTFGINYSNYQSFGSYLKRILKTSLITSFPEIAASKSWLKKIIKIIVFISCMIGFGYQALNFLWIYLDYPTVVNVFVTNPYEIEQPSVTICNFNRKRRSFICSLDGNQCAFSSQEQFCKIYPQYCPDNDPRKAFTGIPYLTDLIDVEFDWEFSYWESHNESMIARCEMKVEQKHWPCKYESHSLILIKEK</sequence>
<dbReference type="GO" id="GO:0016020">
    <property type="term" value="C:membrane"/>
    <property type="evidence" value="ECO:0007669"/>
    <property type="project" value="UniProtKB-SubCell"/>
</dbReference>
<reference evidence="14" key="1">
    <citation type="submission" date="2020-08" db="EMBL/GenBank/DDBJ databases">
        <title>Multicomponent nature underlies the extraordinary mechanical properties of spider dragline silk.</title>
        <authorList>
            <person name="Kono N."/>
            <person name="Nakamura H."/>
            <person name="Mori M."/>
            <person name="Yoshida Y."/>
            <person name="Ohtoshi R."/>
            <person name="Malay A.D."/>
            <person name="Moran D.A.P."/>
            <person name="Tomita M."/>
            <person name="Numata K."/>
            <person name="Arakawa K."/>
        </authorList>
    </citation>
    <scope>NUCLEOTIDE SEQUENCE</scope>
</reference>
<keyword evidence="11 12" id="KW-0407">Ion channel</keyword>
<evidence type="ECO:0000256" key="8">
    <source>
        <dbReference type="ARBA" id="ARBA00023065"/>
    </source>
</evidence>
<gene>
    <name evidence="14" type="primary">AVEN_249667_1</name>
    <name evidence="14" type="ORF">TNIN_84361</name>
</gene>
<dbReference type="AlphaFoldDB" id="A0A8X7C2H0"/>
<comment type="caution">
    <text evidence="14">The sequence shown here is derived from an EMBL/GenBank/DDBJ whole genome shotgun (WGS) entry which is preliminary data.</text>
</comment>
<name>A0A8X7C2H0_9ARAC</name>
<evidence type="ECO:0000256" key="6">
    <source>
        <dbReference type="ARBA" id="ARBA00022989"/>
    </source>
</evidence>
<organism evidence="14 15">
    <name type="scientific">Trichonephila inaurata madagascariensis</name>
    <dbReference type="NCBI Taxonomy" id="2747483"/>
    <lineage>
        <taxon>Eukaryota</taxon>
        <taxon>Metazoa</taxon>
        <taxon>Ecdysozoa</taxon>
        <taxon>Arthropoda</taxon>
        <taxon>Chelicerata</taxon>
        <taxon>Arachnida</taxon>
        <taxon>Araneae</taxon>
        <taxon>Araneomorphae</taxon>
        <taxon>Entelegynae</taxon>
        <taxon>Araneoidea</taxon>
        <taxon>Nephilidae</taxon>
        <taxon>Trichonephila</taxon>
        <taxon>Trichonephila inaurata</taxon>
    </lineage>
</organism>